<organism evidence="1 2">
    <name type="scientific">Leptospira mayottensis</name>
    <dbReference type="NCBI Taxonomy" id="1137606"/>
    <lineage>
        <taxon>Bacteria</taxon>
        <taxon>Pseudomonadati</taxon>
        <taxon>Spirochaetota</taxon>
        <taxon>Spirochaetia</taxon>
        <taxon>Leptospirales</taxon>
        <taxon>Leptospiraceae</taxon>
        <taxon>Leptospira</taxon>
    </lineage>
</organism>
<evidence type="ECO:0000313" key="1">
    <source>
        <dbReference type="EMBL" id="AXR63894.1"/>
    </source>
</evidence>
<keyword evidence="2" id="KW-1185">Reference proteome</keyword>
<protein>
    <submittedName>
        <fullName evidence="1">Uncharacterized protein</fullName>
    </submittedName>
</protein>
<proteinExistence type="predicted"/>
<gene>
    <name evidence="1" type="ORF">DQM28_06310</name>
</gene>
<accession>A0ABN5NQR1</accession>
<dbReference type="Proteomes" id="UP000258889">
    <property type="component" value="Chromosome i"/>
</dbReference>
<dbReference type="EMBL" id="CP030144">
    <property type="protein sequence ID" value="AXR63894.1"/>
    <property type="molecule type" value="Genomic_DNA"/>
</dbReference>
<reference evidence="1 2" key="1">
    <citation type="submission" date="2018-09" db="EMBL/GenBank/DDBJ databases">
        <title>Complete Genome sequences of three Leptospira mayottensis isolates obtained from Tenrecid mammals endemic to the Malagasy region.</title>
        <authorList>
            <person name="Cordonin C."/>
            <person name="Toty C."/>
        </authorList>
    </citation>
    <scope>NUCLEOTIDE SEQUENCE [LARGE SCALE GENOMIC DNA]</scope>
    <source>
        <strain evidence="1 2">MDI222</strain>
    </source>
</reference>
<evidence type="ECO:0000313" key="2">
    <source>
        <dbReference type="Proteomes" id="UP000258889"/>
    </source>
</evidence>
<name>A0ABN5NQR1_9LEPT</name>
<sequence>MMLIEPPFCDCDFISICEFWSCKRPDSISKSTLILTSFASCQMTIRLKCIFVNDLIRLKCIKSFQIV</sequence>